<keyword evidence="3" id="KW-1185">Reference proteome</keyword>
<protein>
    <submittedName>
        <fullName evidence="2">Stage V sporulation protein AE</fullName>
    </submittedName>
</protein>
<dbReference type="NCBIfam" id="TIGR02839">
    <property type="entry name" value="spore_V_AE"/>
    <property type="match status" value="1"/>
</dbReference>
<dbReference type="STRING" id="545697.HMPREF0216_03132"/>
<dbReference type="Proteomes" id="UP000010420">
    <property type="component" value="Unassembled WGS sequence"/>
</dbReference>
<evidence type="ECO:0000256" key="1">
    <source>
        <dbReference type="SAM" id="Phobius"/>
    </source>
</evidence>
<dbReference type="PANTHER" id="PTHR38450:SF2">
    <property type="entry name" value="STAGE V SPORULATION PROTEIN AEB"/>
    <property type="match status" value="1"/>
</dbReference>
<dbReference type="InterPro" id="IPR014204">
    <property type="entry name" value="Spore_V_AE"/>
</dbReference>
<keyword evidence="1" id="KW-0812">Transmembrane</keyword>
<proteinExistence type="predicted"/>
<dbReference type="Pfam" id="PF03862">
    <property type="entry name" value="SpoVAC_SpoVAEB"/>
    <property type="match status" value="1"/>
</dbReference>
<dbReference type="HOGENOM" id="CLU_112786_1_0_9"/>
<evidence type="ECO:0000313" key="2">
    <source>
        <dbReference type="EMBL" id="EKY22768.1"/>
    </source>
</evidence>
<dbReference type="eggNOG" id="ENOG50315MJ">
    <property type="taxonomic scope" value="Bacteria"/>
</dbReference>
<name>L1Q463_9CLOT</name>
<organism evidence="2 3">
    <name type="scientific">Clostridium celatum DSM 1785</name>
    <dbReference type="NCBI Taxonomy" id="545697"/>
    <lineage>
        <taxon>Bacteria</taxon>
        <taxon>Bacillati</taxon>
        <taxon>Bacillota</taxon>
        <taxon>Clostridia</taxon>
        <taxon>Eubacteriales</taxon>
        <taxon>Clostridiaceae</taxon>
        <taxon>Clostridium</taxon>
    </lineage>
</organism>
<dbReference type="EMBL" id="AMEZ01000120">
    <property type="protein sequence ID" value="EKY22768.1"/>
    <property type="molecule type" value="Genomic_DNA"/>
</dbReference>
<sequence>MDYVSAFIVGGLICVIAQILMDTTKLTPARILVIFVTLGAILGGFGIYDKLIEIGGAGATVPLPSFGNSLADAAIKAVKEEGLIGAFTGGIKGAAGGITAAIFFGYLMALIFNPKDKTIGEVYDKK</sequence>
<evidence type="ECO:0000313" key="3">
    <source>
        <dbReference type="Proteomes" id="UP000010420"/>
    </source>
</evidence>
<dbReference type="InterPro" id="IPR005562">
    <property type="entry name" value="SpoVA"/>
</dbReference>
<feature type="transmembrane region" description="Helical" evidence="1">
    <location>
        <begin position="93"/>
        <end position="112"/>
    </location>
</feature>
<keyword evidence="1" id="KW-0472">Membrane</keyword>
<dbReference type="OrthoDB" id="9797988at2"/>
<accession>L1Q463</accession>
<comment type="caution">
    <text evidence="2">The sequence shown here is derived from an EMBL/GenBank/DDBJ whole genome shotgun (WGS) entry which is preliminary data.</text>
</comment>
<dbReference type="AlphaFoldDB" id="L1Q463"/>
<feature type="transmembrane region" description="Helical" evidence="1">
    <location>
        <begin position="6"/>
        <end position="24"/>
    </location>
</feature>
<reference evidence="2 3" key="1">
    <citation type="submission" date="2012-05" db="EMBL/GenBank/DDBJ databases">
        <authorList>
            <person name="Weinstock G."/>
            <person name="Sodergren E."/>
            <person name="Lobos E.A."/>
            <person name="Fulton L."/>
            <person name="Fulton R."/>
            <person name="Courtney L."/>
            <person name="Fronick C."/>
            <person name="O'Laughlin M."/>
            <person name="Godfrey J."/>
            <person name="Wilson R.M."/>
            <person name="Miner T."/>
            <person name="Farmer C."/>
            <person name="Delehaunty K."/>
            <person name="Cordes M."/>
            <person name="Minx P."/>
            <person name="Tomlinson C."/>
            <person name="Chen J."/>
            <person name="Wollam A."/>
            <person name="Pepin K.H."/>
            <person name="Bhonagiri V."/>
            <person name="Zhang X."/>
            <person name="Suruliraj S."/>
            <person name="Warren W."/>
            <person name="Mitreva M."/>
            <person name="Mardis E.R."/>
            <person name="Wilson R.K."/>
        </authorList>
    </citation>
    <scope>NUCLEOTIDE SEQUENCE [LARGE SCALE GENOMIC DNA]</scope>
    <source>
        <strain evidence="2 3">DSM 1785</strain>
    </source>
</reference>
<gene>
    <name evidence="2" type="ORF">HMPREF0216_03132</name>
</gene>
<dbReference type="RefSeq" id="WP_005215747.1">
    <property type="nucleotide sequence ID" value="NZ_KB291705.1"/>
</dbReference>
<dbReference type="PANTHER" id="PTHR38450">
    <property type="entry name" value="STAGE V SPORULATION PROTEIN AC-RELATED"/>
    <property type="match status" value="1"/>
</dbReference>
<feature type="transmembrane region" description="Helical" evidence="1">
    <location>
        <begin position="31"/>
        <end position="48"/>
    </location>
</feature>
<keyword evidence="1" id="KW-1133">Transmembrane helix</keyword>
<dbReference type="PATRIC" id="fig|545697.3.peg.3066"/>